<reference evidence="2 3" key="1">
    <citation type="submission" date="2017-06" db="EMBL/GenBank/DDBJ databases">
        <title>Draft genome sequence of a variant of Elsinoe murrayae.</title>
        <authorList>
            <person name="Cheng Q."/>
        </authorList>
    </citation>
    <scope>NUCLEOTIDE SEQUENCE [LARGE SCALE GENOMIC DNA]</scope>
    <source>
        <strain evidence="2 3">CQ-2017a</strain>
    </source>
</reference>
<feature type="compositionally biased region" description="Basic and acidic residues" evidence="1">
    <location>
        <begin position="176"/>
        <end position="187"/>
    </location>
</feature>
<dbReference type="Proteomes" id="UP000243797">
    <property type="component" value="Unassembled WGS sequence"/>
</dbReference>
<proteinExistence type="predicted"/>
<evidence type="ECO:0000313" key="2">
    <source>
        <dbReference type="EMBL" id="PNS21911.1"/>
    </source>
</evidence>
<name>A0A2K1R3N5_9PEZI</name>
<keyword evidence="3" id="KW-1185">Reference proteome</keyword>
<evidence type="ECO:0000313" key="3">
    <source>
        <dbReference type="Proteomes" id="UP000243797"/>
    </source>
</evidence>
<dbReference type="AlphaFoldDB" id="A0A2K1R3N5"/>
<protein>
    <recommendedName>
        <fullName evidence="4">Alpha/beta hydrolase fold-3 domain-containing protein</fullName>
    </recommendedName>
</protein>
<dbReference type="EMBL" id="NKHZ01000001">
    <property type="protein sequence ID" value="PNS21911.1"/>
    <property type="molecule type" value="Genomic_DNA"/>
</dbReference>
<evidence type="ECO:0000256" key="1">
    <source>
        <dbReference type="SAM" id="MobiDB-lite"/>
    </source>
</evidence>
<gene>
    <name evidence="2" type="ORF">CAC42_509</name>
</gene>
<feature type="region of interest" description="Disordered" evidence="1">
    <location>
        <begin position="166"/>
        <end position="188"/>
    </location>
</feature>
<accession>A0A2K1R3N5</accession>
<dbReference type="InterPro" id="IPR029058">
    <property type="entry name" value="AB_hydrolase_fold"/>
</dbReference>
<dbReference type="InParanoid" id="A0A2K1R3N5"/>
<dbReference type="Gene3D" id="3.40.50.1820">
    <property type="entry name" value="alpha/beta hydrolase"/>
    <property type="match status" value="1"/>
</dbReference>
<evidence type="ECO:0008006" key="4">
    <source>
        <dbReference type="Google" id="ProtNLM"/>
    </source>
</evidence>
<dbReference type="SUPFAM" id="SSF53474">
    <property type="entry name" value="alpha/beta-Hydrolases"/>
    <property type="match status" value="1"/>
</dbReference>
<dbReference type="STRING" id="2082308.A0A2K1R3N5"/>
<dbReference type="OrthoDB" id="5396420at2759"/>
<sequence>MGTAIQHQYTTSSLGFNGNLPARIGVYGEGVGGSLAMMLALTECRIKGHHIAAAAAHNPILDWAHPEVAAATRADAATRESSRRRLRTKAELELNDETPRIVATRRSLFRQPQDWFDTFASPLQFFRTPGVPVPKADSSTPIDDFAELAMLDKQDFLRQQLQLSTVSNTPPMSGDTHNDDGESDKALRKAARRYPRLDSGLSLPNFRLTTGCKGIWHDQADEFARYVRRSMVRTDELRHRDSGMAEVNAEERVLHEAYDGTADSEGRLYDTAEWFRNIL</sequence>
<comment type="caution">
    <text evidence="2">The sequence shown here is derived from an EMBL/GenBank/DDBJ whole genome shotgun (WGS) entry which is preliminary data.</text>
</comment>
<organism evidence="2 3">
    <name type="scientific">Sphaceloma murrayae</name>
    <dbReference type="NCBI Taxonomy" id="2082308"/>
    <lineage>
        <taxon>Eukaryota</taxon>
        <taxon>Fungi</taxon>
        <taxon>Dikarya</taxon>
        <taxon>Ascomycota</taxon>
        <taxon>Pezizomycotina</taxon>
        <taxon>Dothideomycetes</taxon>
        <taxon>Dothideomycetidae</taxon>
        <taxon>Myriangiales</taxon>
        <taxon>Elsinoaceae</taxon>
        <taxon>Sphaceloma</taxon>
    </lineage>
</organism>